<organism evidence="4 5">
    <name type="scientific">Bacteroides uniformis</name>
    <dbReference type="NCBI Taxonomy" id="820"/>
    <lineage>
        <taxon>Bacteria</taxon>
        <taxon>Pseudomonadati</taxon>
        <taxon>Bacteroidota</taxon>
        <taxon>Bacteroidia</taxon>
        <taxon>Bacteroidales</taxon>
        <taxon>Bacteroidaceae</taxon>
        <taxon>Bacteroides</taxon>
    </lineage>
</organism>
<keyword evidence="4" id="KW-0255">Endonuclease</keyword>
<dbReference type="GO" id="GO:0005524">
    <property type="term" value="F:ATP binding"/>
    <property type="evidence" value="ECO:0007669"/>
    <property type="project" value="InterPro"/>
</dbReference>
<dbReference type="InterPro" id="IPR006935">
    <property type="entry name" value="Helicase/UvrB_N"/>
</dbReference>
<dbReference type="GO" id="GO:0004519">
    <property type="term" value="F:endonuclease activity"/>
    <property type="evidence" value="ECO:0007669"/>
    <property type="project" value="UniProtKB-KW"/>
</dbReference>
<protein>
    <submittedName>
        <fullName evidence="4">Restriction endonuclease</fullName>
    </submittedName>
</protein>
<feature type="compositionally biased region" description="Basic and acidic residues" evidence="1">
    <location>
        <begin position="704"/>
        <end position="723"/>
    </location>
</feature>
<keyword evidence="2" id="KW-0812">Transmembrane</keyword>
<dbReference type="GO" id="GO:0016787">
    <property type="term" value="F:hydrolase activity"/>
    <property type="evidence" value="ECO:0007669"/>
    <property type="project" value="InterPro"/>
</dbReference>
<dbReference type="GO" id="GO:0003677">
    <property type="term" value="F:DNA binding"/>
    <property type="evidence" value="ECO:0007669"/>
    <property type="project" value="InterPro"/>
</dbReference>
<dbReference type="Gene3D" id="3.40.50.300">
    <property type="entry name" value="P-loop containing nucleotide triphosphate hydrolases"/>
    <property type="match status" value="1"/>
</dbReference>
<evidence type="ECO:0000313" key="4">
    <source>
        <dbReference type="EMBL" id="CUP11039.1"/>
    </source>
</evidence>
<gene>
    <name evidence="4" type="ORF">ERS852510_00857</name>
</gene>
<evidence type="ECO:0000256" key="2">
    <source>
        <dbReference type="SAM" id="Phobius"/>
    </source>
</evidence>
<feature type="compositionally biased region" description="Polar residues" evidence="1">
    <location>
        <begin position="855"/>
        <end position="864"/>
    </location>
</feature>
<keyword evidence="4" id="KW-0378">Hydrolase</keyword>
<dbReference type="Pfam" id="PF13455">
    <property type="entry name" value="MUG113"/>
    <property type="match status" value="1"/>
</dbReference>
<accession>A0A174KPE9</accession>
<dbReference type="InterPro" id="IPR027417">
    <property type="entry name" value="P-loop_NTPase"/>
</dbReference>
<reference evidence="4 5" key="1">
    <citation type="submission" date="2015-09" db="EMBL/GenBank/DDBJ databases">
        <authorList>
            <consortium name="Pathogen Informatics"/>
        </authorList>
    </citation>
    <scope>NUCLEOTIDE SEQUENCE [LARGE SCALE GENOMIC DNA]</scope>
    <source>
        <strain evidence="4 5">2789STDY5834898</strain>
    </source>
</reference>
<feature type="region of interest" description="Disordered" evidence="1">
    <location>
        <begin position="855"/>
        <end position="882"/>
    </location>
</feature>
<feature type="domain" description="Bacteriophage T5 Orf172 DNA-binding" evidence="3">
    <location>
        <begin position="25"/>
        <end position="112"/>
    </location>
</feature>
<feature type="region of interest" description="Disordered" evidence="1">
    <location>
        <begin position="704"/>
        <end position="731"/>
    </location>
</feature>
<dbReference type="InterPro" id="IPR018306">
    <property type="entry name" value="Phage_T5_Orf172_DNA-bd"/>
</dbReference>
<dbReference type="SUPFAM" id="SSF52540">
    <property type="entry name" value="P-loop containing nucleoside triphosphate hydrolases"/>
    <property type="match status" value="1"/>
</dbReference>
<sequence length="969" mass="111111">MEHNYFPQRPAVTPTIYAYRLPGVDSHKGYLKIGYTDRNAKERIEEQLHTSKIKYEIVLVESAMANDGSCFTDKNIHKILESKGCHRLNPIDKTDEWFKCSVSDVEAAILSLRTGSDNVGNRTQNFTMRPEQFRAVEQTKKYFDQALKEEPGRTPKFLWNAKMRFGKTFASYQLAKKMGLSRILILTFKPAVESAWREDLISHIDFEGWQYISNKDARNNNLNIDQEFNRVDKSRPIVVFGSFQDLLGTNESGGIKTKNEFIHSTNWDLVIFDEYHFGAWKEKAKELFEKEDEENEVDFDAEKYQKDEASNAINETWLPISTRYYLFLSGTPFRAINTGEFIEEQIFNWTYSDEQRSKKEWKGNDNPYIALPRMVMLTYRMPDEIQEVAKQGEFDEFDLNVFFAAEGKGANARFKYENEVQKWLNLIRGSYLPASIDDMKLGQDKRPPMPFSDTRLLNVLSHTLWFLPNVASCFAMANLLAQRQNKFYHDYKVIVCAGAAAGIGLDALYPVLANMGDPLTTKTITLTCGKLTTGVTVKPWTGIFMLRNLKSPETYFQAAFRVQSPWEVKDEDGRRIIMKNECYVFDFALDRALRQISDYSCRLDINESNPEAKVGEFIKFLPVLAYDGSSMKEVDAQDILDIALAGTSATLLAKRWESALLVNVDNDTLKRLLASPEAIKALMNIEGFRNLNNDLTTIINKSEAVKKAKKENPNPTPKEKKEISDEEKEMKSKRKQIQEKLIKFATRIPVFMYLTDYRERCLKDVITQLEPGLFKKVTGLSVEDFNMLCSLGVFNAPLMNDAIFKFKRYEDASLTYTGINRHIADEVGGWDTTIRKEQYEKLFYNQQSSMTQVASDSYSKGTETVNKKQTEQGTTKALQPHSVPIAQSRSVNELTTAKSPSVQSTKEDSDLKKQLEKLAVDSTVVHKKFGKGTVVKINKNEKFIYVRFTLGEKKFIFPDAFLMGFLKLE</sequence>
<name>A0A174KPE9_BACUN</name>
<evidence type="ECO:0000259" key="3">
    <source>
        <dbReference type="SMART" id="SM00974"/>
    </source>
</evidence>
<keyword evidence="2" id="KW-1133">Transmembrane helix</keyword>
<keyword evidence="2" id="KW-0472">Membrane</keyword>
<dbReference type="Proteomes" id="UP000095766">
    <property type="component" value="Unassembled WGS sequence"/>
</dbReference>
<dbReference type="Pfam" id="PF04851">
    <property type="entry name" value="ResIII"/>
    <property type="match status" value="1"/>
</dbReference>
<dbReference type="RefSeq" id="WP_057252664.1">
    <property type="nucleotide sequence ID" value="NZ_CZAO01000003.1"/>
</dbReference>
<dbReference type="EMBL" id="CZAO01000003">
    <property type="protein sequence ID" value="CUP11039.1"/>
    <property type="molecule type" value="Genomic_DNA"/>
</dbReference>
<proteinExistence type="predicted"/>
<dbReference type="AlphaFoldDB" id="A0A174KPE9"/>
<feature type="transmembrane region" description="Helical" evidence="2">
    <location>
        <begin position="464"/>
        <end position="481"/>
    </location>
</feature>
<feature type="transmembrane region" description="Helical" evidence="2">
    <location>
        <begin position="493"/>
        <end position="512"/>
    </location>
</feature>
<dbReference type="SMART" id="SM00974">
    <property type="entry name" value="T5orf172"/>
    <property type="match status" value="1"/>
</dbReference>
<keyword evidence="4" id="KW-0540">Nuclease</keyword>
<evidence type="ECO:0000313" key="5">
    <source>
        <dbReference type="Proteomes" id="UP000095766"/>
    </source>
</evidence>
<evidence type="ECO:0000256" key="1">
    <source>
        <dbReference type="SAM" id="MobiDB-lite"/>
    </source>
</evidence>